<feature type="region of interest" description="Disordered" evidence="1">
    <location>
        <begin position="32"/>
        <end position="67"/>
    </location>
</feature>
<proteinExistence type="predicted"/>
<dbReference type="KEGG" id="ebm:SG0102_28970"/>
<keyword evidence="3" id="KW-1185">Reference proteome</keyword>
<gene>
    <name evidence="2" type="ORF">SG0102_28970</name>
</gene>
<dbReference type="Proteomes" id="UP000268059">
    <property type="component" value="Chromosome"/>
</dbReference>
<accession>A0A3G9JSC3</accession>
<reference evidence="2 3" key="1">
    <citation type="submission" date="2018-11" db="EMBL/GenBank/DDBJ databases">
        <title>Novel Erysipelotrichaceae bacterium isolated from small intestine of a swine.</title>
        <authorList>
            <person name="Kim J.S."/>
            <person name="Choe H."/>
            <person name="Lee Y.R."/>
            <person name="Kim K.M."/>
            <person name="Park D.S."/>
        </authorList>
    </citation>
    <scope>NUCLEOTIDE SEQUENCE [LARGE SCALE GENOMIC DNA]</scope>
    <source>
        <strain evidence="2 3">SG0102</strain>
    </source>
</reference>
<dbReference type="OrthoDB" id="2157903at2"/>
<evidence type="ECO:0000313" key="3">
    <source>
        <dbReference type="Proteomes" id="UP000268059"/>
    </source>
</evidence>
<dbReference type="EMBL" id="AP019309">
    <property type="protein sequence ID" value="BBH27963.1"/>
    <property type="molecule type" value="Genomic_DNA"/>
</dbReference>
<dbReference type="AlphaFoldDB" id="A0A3G9JSC3"/>
<evidence type="ECO:0000313" key="2">
    <source>
        <dbReference type="EMBL" id="BBH27963.1"/>
    </source>
</evidence>
<protein>
    <submittedName>
        <fullName evidence="2">Uncharacterized protein</fullName>
    </submittedName>
</protein>
<feature type="compositionally biased region" description="Basic and acidic residues" evidence="1">
    <location>
        <begin position="57"/>
        <end position="67"/>
    </location>
</feature>
<dbReference type="RefSeq" id="WP_125120632.1">
    <property type="nucleotide sequence ID" value="NZ_AP019309.1"/>
</dbReference>
<sequence length="110" mass="12530">MAIIKRTTKTIGIIYVYESKSYWDSEKEQARSKRNLIGKIDPETGKMIPNGKKGPQKKKENGSSTAEERLLAELARVKKENMDQHMLIVDLQKKIEALNNQNSKLAILES</sequence>
<name>A0A3G9JSC3_9FIRM</name>
<organism evidence="2 3">
    <name type="scientific">Intestinibaculum porci</name>
    <dbReference type="NCBI Taxonomy" id="2487118"/>
    <lineage>
        <taxon>Bacteria</taxon>
        <taxon>Bacillati</taxon>
        <taxon>Bacillota</taxon>
        <taxon>Erysipelotrichia</taxon>
        <taxon>Erysipelotrichales</taxon>
        <taxon>Erysipelotrichaceae</taxon>
        <taxon>Intestinibaculum</taxon>
    </lineage>
</organism>
<dbReference type="InParanoid" id="A0A3G9JSC3"/>
<evidence type="ECO:0000256" key="1">
    <source>
        <dbReference type="SAM" id="MobiDB-lite"/>
    </source>
</evidence>